<organism evidence="1 2">
    <name type="scientific">Schistosoma margrebowiei</name>
    <dbReference type="NCBI Taxonomy" id="48269"/>
    <lineage>
        <taxon>Eukaryota</taxon>
        <taxon>Metazoa</taxon>
        <taxon>Spiralia</taxon>
        <taxon>Lophotrochozoa</taxon>
        <taxon>Platyhelminthes</taxon>
        <taxon>Trematoda</taxon>
        <taxon>Digenea</taxon>
        <taxon>Strigeidida</taxon>
        <taxon>Schistosomatoidea</taxon>
        <taxon>Schistosomatidae</taxon>
        <taxon>Schistosoma</taxon>
    </lineage>
</organism>
<dbReference type="Proteomes" id="UP000277204">
    <property type="component" value="Unassembled WGS sequence"/>
</dbReference>
<accession>A0A183MZK0</accession>
<protein>
    <submittedName>
        <fullName evidence="1">Uncharacterized protein</fullName>
    </submittedName>
</protein>
<keyword evidence="2" id="KW-1185">Reference proteome</keyword>
<sequence length="31" mass="3559">MVVGGSRPSDQSIVITSQFYRRTFAAWIAQW</sequence>
<evidence type="ECO:0000313" key="2">
    <source>
        <dbReference type="Proteomes" id="UP000277204"/>
    </source>
</evidence>
<evidence type="ECO:0000313" key="1">
    <source>
        <dbReference type="EMBL" id="VDP39711.1"/>
    </source>
</evidence>
<reference evidence="1 2" key="1">
    <citation type="submission" date="2018-11" db="EMBL/GenBank/DDBJ databases">
        <authorList>
            <consortium name="Pathogen Informatics"/>
        </authorList>
    </citation>
    <scope>NUCLEOTIDE SEQUENCE [LARGE SCALE GENOMIC DNA]</scope>
    <source>
        <strain evidence="1 2">Zambia</strain>
    </source>
</reference>
<dbReference type="AlphaFoldDB" id="A0A183MZK0"/>
<proteinExistence type="predicted"/>
<name>A0A183MZK0_9TREM</name>
<dbReference type="EMBL" id="UZAI01018722">
    <property type="protein sequence ID" value="VDP39711.1"/>
    <property type="molecule type" value="Genomic_DNA"/>
</dbReference>
<gene>
    <name evidence="1" type="ORF">SMRZ_LOCUS21475</name>
</gene>